<evidence type="ECO:0000313" key="4">
    <source>
        <dbReference type="Proteomes" id="UP000593765"/>
    </source>
</evidence>
<evidence type="ECO:0000313" key="3">
    <source>
        <dbReference type="EMBL" id="QOV87994.1"/>
    </source>
</evidence>
<dbReference type="PANTHER" id="PTHR43586:SF15">
    <property type="entry name" value="BLR3095 PROTEIN"/>
    <property type="match status" value="1"/>
</dbReference>
<accession>A0A7M2WRU9</accession>
<dbReference type="Pfam" id="PF00266">
    <property type="entry name" value="Aminotran_5"/>
    <property type="match status" value="1"/>
</dbReference>
<keyword evidence="4" id="KW-1185">Reference proteome</keyword>
<feature type="domain" description="Aminotransferase class V" evidence="2">
    <location>
        <begin position="36"/>
        <end position="368"/>
    </location>
</feature>
<dbReference type="AlphaFoldDB" id="A0A7M2WRU9"/>
<dbReference type="RefSeq" id="WP_206290955.1">
    <property type="nucleotide sequence ID" value="NZ_CP063458.1"/>
</dbReference>
<reference evidence="3 4" key="1">
    <citation type="submission" date="2020-10" db="EMBL/GenBank/DDBJ databases">
        <title>Wide distribution of Phycisphaera-like planctomycetes from WD2101 soil group in peatlands and genome analysis of the first cultivated representative.</title>
        <authorList>
            <person name="Dedysh S.N."/>
            <person name="Beletsky A.V."/>
            <person name="Ivanova A."/>
            <person name="Kulichevskaya I.S."/>
            <person name="Suzina N.E."/>
            <person name="Philippov D.A."/>
            <person name="Rakitin A.L."/>
            <person name="Mardanov A.V."/>
            <person name="Ravin N.V."/>
        </authorList>
    </citation>
    <scope>NUCLEOTIDE SEQUENCE [LARGE SCALE GENOMIC DNA]</scope>
    <source>
        <strain evidence="3 4">M1803</strain>
    </source>
</reference>
<dbReference type="GO" id="GO:0008483">
    <property type="term" value="F:transaminase activity"/>
    <property type="evidence" value="ECO:0007669"/>
    <property type="project" value="UniProtKB-KW"/>
</dbReference>
<dbReference type="InterPro" id="IPR015422">
    <property type="entry name" value="PyrdxlP-dep_Trfase_small"/>
</dbReference>
<keyword evidence="3" id="KW-0032">Aminotransferase</keyword>
<evidence type="ECO:0000259" key="2">
    <source>
        <dbReference type="Pfam" id="PF00266"/>
    </source>
</evidence>
<sequence length="387" mass="44008">MFGEIRQLIGNSEAFPVLKNWTFFNHAGVCPLPAAAADAFRKYAGQAEERAYLFTGWYQDIEKLRHIAAELIGAHRDEIAFIKNTSEGLSIVANGIDWQWGDRIVTTAVEYPANVYPWMEQVRNRGVKLVTVPEIDDENGRRCVPVDRILQEAADERTRIVSLSHVEYASGQRHDLTKIGEFCRANNKLFCVDAIQTVGALPVDVKAMKIDYLSADGHKWMLGPEGAGIFYCRKELIERTRPIMVGWMNVVDAQNYGDINYTLRSDAQRFECGTYNVPGLLSLKAALELIQTARLGHVAQRIRELTDLMIEMLSKKGYQIVSPRDKWQWSGIVSFTSPRHEHKRLVAELRKEKKIEIALREGRLRASPHFYNTEDQVARLVEALPAH</sequence>
<protein>
    <submittedName>
        <fullName evidence="3">Aminotransferase class V-fold PLP-dependent enzyme</fullName>
    </submittedName>
</protein>
<dbReference type="EMBL" id="CP063458">
    <property type="protein sequence ID" value="QOV87994.1"/>
    <property type="molecule type" value="Genomic_DNA"/>
</dbReference>
<dbReference type="InterPro" id="IPR000192">
    <property type="entry name" value="Aminotrans_V_dom"/>
</dbReference>
<dbReference type="InterPro" id="IPR015424">
    <property type="entry name" value="PyrdxlP-dep_Trfase"/>
</dbReference>
<dbReference type="Gene3D" id="3.90.1150.10">
    <property type="entry name" value="Aspartate Aminotransferase, domain 1"/>
    <property type="match status" value="1"/>
</dbReference>
<evidence type="ECO:0000256" key="1">
    <source>
        <dbReference type="ARBA" id="ARBA00022898"/>
    </source>
</evidence>
<keyword evidence="1" id="KW-0663">Pyridoxal phosphate</keyword>
<dbReference type="KEGG" id="hbs:IPV69_17190"/>
<dbReference type="Gene3D" id="3.40.640.10">
    <property type="entry name" value="Type I PLP-dependent aspartate aminotransferase-like (Major domain)"/>
    <property type="match status" value="1"/>
</dbReference>
<dbReference type="PANTHER" id="PTHR43586">
    <property type="entry name" value="CYSTEINE DESULFURASE"/>
    <property type="match status" value="1"/>
</dbReference>
<keyword evidence="3" id="KW-0808">Transferase</keyword>
<name>A0A7M2WRU9_9BACT</name>
<proteinExistence type="predicted"/>
<gene>
    <name evidence="3" type="ORF">IPV69_17190</name>
</gene>
<organism evidence="3 4">
    <name type="scientific">Humisphaera borealis</name>
    <dbReference type="NCBI Taxonomy" id="2807512"/>
    <lineage>
        <taxon>Bacteria</taxon>
        <taxon>Pseudomonadati</taxon>
        <taxon>Planctomycetota</taxon>
        <taxon>Phycisphaerae</taxon>
        <taxon>Tepidisphaerales</taxon>
        <taxon>Tepidisphaeraceae</taxon>
        <taxon>Humisphaera</taxon>
    </lineage>
</organism>
<dbReference type="SUPFAM" id="SSF53383">
    <property type="entry name" value="PLP-dependent transferases"/>
    <property type="match status" value="1"/>
</dbReference>
<dbReference type="Proteomes" id="UP000593765">
    <property type="component" value="Chromosome"/>
</dbReference>
<dbReference type="InterPro" id="IPR015421">
    <property type="entry name" value="PyrdxlP-dep_Trfase_major"/>
</dbReference>